<dbReference type="SUPFAM" id="SSF51110">
    <property type="entry name" value="alpha-D-mannose-specific plant lectins"/>
    <property type="match status" value="1"/>
</dbReference>
<keyword evidence="11" id="KW-1185">Reference proteome</keyword>
<organism evidence="10 11">
    <name type="scientific">Tetracentron sinense</name>
    <name type="common">Spur-leaf</name>
    <dbReference type="NCBI Taxonomy" id="13715"/>
    <lineage>
        <taxon>Eukaryota</taxon>
        <taxon>Viridiplantae</taxon>
        <taxon>Streptophyta</taxon>
        <taxon>Embryophyta</taxon>
        <taxon>Tracheophyta</taxon>
        <taxon>Spermatophyta</taxon>
        <taxon>Magnoliopsida</taxon>
        <taxon>Trochodendrales</taxon>
        <taxon>Trochodendraceae</taxon>
        <taxon>Tetracentron</taxon>
    </lineage>
</organism>
<dbReference type="GO" id="GO:0048544">
    <property type="term" value="P:recognition of pollen"/>
    <property type="evidence" value="ECO:0007669"/>
    <property type="project" value="InterPro"/>
</dbReference>
<dbReference type="Pfam" id="PF00954">
    <property type="entry name" value="S_locus_glycop"/>
    <property type="match status" value="1"/>
</dbReference>
<dbReference type="SMART" id="SM00108">
    <property type="entry name" value="B_lectin"/>
    <property type="match status" value="1"/>
</dbReference>
<dbReference type="InterPro" id="IPR003609">
    <property type="entry name" value="Pan_app"/>
</dbReference>
<dbReference type="OMA" id="QSDTTVW"/>
<keyword evidence="4" id="KW-1015">Disulfide bond</keyword>
<dbReference type="InterPro" id="IPR001480">
    <property type="entry name" value="Bulb-type_lectin_dom"/>
</dbReference>
<dbReference type="Gene3D" id="2.90.10.10">
    <property type="entry name" value="Bulb-type lectin domain"/>
    <property type="match status" value="1"/>
</dbReference>
<evidence type="ECO:0000256" key="3">
    <source>
        <dbReference type="ARBA" id="ARBA00022729"/>
    </source>
</evidence>
<dbReference type="Proteomes" id="UP000655225">
    <property type="component" value="Unassembled WGS sequence"/>
</dbReference>
<feature type="signal peptide" evidence="7">
    <location>
        <begin position="1"/>
        <end position="23"/>
    </location>
</feature>
<name>A0A835A4T1_TETSI</name>
<dbReference type="Pfam" id="PF01453">
    <property type="entry name" value="B_lectin"/>
    <property type="match status" value="1"/>
</dbReference>
<dbReference type="InterPro" id="IPR035446">
    <property type="entry name" value="SLSG/EP1"/>
</dbReference>
<dbReference type="SMART" id="SM00473">
    <property type="entry name" value="PAN_AP"/>
    <property type="match status" value="1"/>
</dbReference>
<proteinExistence type="predicted"/>
<feature type="domain" description="Bulb-type lectin" evidence="8">
    <location>
        <begin position="24"/>
        <end position="145"/>
    </location>
</feature>
<dbReference type="PROSITE" id="PS50948">
    <property type="entry name" value="PAN"/>
    <property type="match status" value="1"/>
</dbReference>
<dbReference type="InterPro" id="IPR036426">
    <property type="entry name" value="Bulb-type_lectin_dom_sf"/>
</dbReference>
<evidence type="ECO:0000313" key="11">
    <source>
        <dbReference type="Proteomes" id="UP000655225"/>
    </source>
</evidence>
<dbReference type="PIRSF" id="PIRSF002686">
    <property type="entry name" value="SLG"/>
    <property type="match status" value="1"/>
</dbReference>
<evidence type="ECO:0000256" key="2">
    <source>
        <dbReference type="ARBA" id="ARBA00022553"/>
    </source>
</evidence>
<dbReference type="PANTHER" id="PTHR32444:SF234">
    <property type="entry name" value="RECEPTOR-LIKE SERINE_THREONINE-PROTEIN KINASE"/>
    <property type="match status" value="1"/>
</dbReference>
<feature type="domain" description="Apple" evidence="9">
    <location>
        <begin position="341"/>
        <end position="423"/>
    </location>
</feature>
<comment type="function">
    <text evidence="1">Involved in sporophytic self-incompatibility system (the inability of flowering plants to achieve self-fertilization).</text>
</comment>
<dbReference type="FunFam" id="2.90.10.10:FF:000004">
    <property type="entry name" value="G-type lectin S-receptor-like serine/threonine-protein kinase"/>
    <property type="match status" value="1"/>
</dbReference>
<dbReference type="Gene3D" id="3.50.4.10">
    <property type="entry name" value="Hepatocyte Growth Factor"/>
    <property type="match status" value="1"/>
</dbReference>
<feature type="chain" id="PRO_5032410115" evidence="7">
    <location>
        <begin position="24"/>
        <end position="495"/>
    </location>
</feature>
<dbReference type="PANTHER" id="PTHR32444">
    <property type="entry name" value="BULB-TYPE LECTIN DOMAIN-CONTAINING PROTEIN"/>
    <property type="match status" value="1"/>
</dbReference>
<dbReference type="InterPro" id="IPR000858">
    <property type="entry name" value="S_locus_glycoprot_dom"/>
</dbReference>
<dbReference type="OrthoDB" id="785331at2759"/>
<sequence length="495" mass="55378">MEGFYFLSICCALLFFFSDISIAADTITPFQSISDDQSLVSEGGGFELGFFSPGSSKNRYLGIWYKKISVRTVVWVANRDNPLTNSSGVLKLDTKGNLVLVNQRESVLWSSNLSRIVENPVVQLLESGNLVLRDEKDVNSESYVWQSFDYPSDTLLPGMKLGWDLKKGLNRRLSSWKKDDDPSPGRLTYGIENLGYPEAIMRKDLVKRYGSGPWNGLGYSGAPEFKANAIFEITFISNGDEVYFSYQRAYKSILSRFVLNESSDGALQRLSWIDQSGGWQLFMSVPRDHCDFYGRCGAYGSCDLDETPVCQCLKGFKPRLTQAWNSTDWSGGCVHEAPLDCEKGDGFVKYTELKLPDTTHAWANKSMSLKECERECLKNCSCMAYTNSNISGGGSGCALWFGDLIDIRRISGGTGQDLFIRMAASELEVKDESRKKKRVILIVGVTLALVMLLLVMCGGWCIWKTNTKPKGMEIMELRQCLAVDRCIVGKIVHRN</sequence>
<dbReference type="Pfam" id="PF08276">
    <property type="entry name" value="PAN_2"/>
    <property type="match status" value="1"/>
</dbReference>
<dbReference type="EMBL" id="JABCRI010000001">
    <property type="protein sequence ID" value="KAF8414037.1"/>
    <property type="molecule type" value="Genomic_DNA"/>
</dbReference>
<dbReference type="AlphaFoldDB" id="A0A835A4T1"/>
<evidence type="ECO:0000256" key="6">
    <source>
        <dbReference type="SAM" id="Phobius"/>
    </source>
</evidence>
<dbReference type="FunFam" id="3.50.4.10:FF:000002">
    <property type="entry name" value="G-type lectin S-receptor-like serine/threonine-protein kinase"/>
    <property type="match status" value="1"/>
</dbReference>
<keyword evidence="3 7" id="KW-0732">Signal</keyword>
<keyword evidence="6" id="KW-1133">Transmembrane helix</keyword>
<evidence type="ECO:0000313" key="10">
    <source>
        <dbReference type="EMBL" id="KAF8414037.1"/>
    </source>
</evidence>
<evidence type="ECO:0000256" key="1">
    <source>
        <dbReference type="ARBA" id="ARBA00003061"/>
    </source>
</evidence>
<keyword evidence="6" id="KW-0472">Membrane</keyword>
<keyword evidence="6" id="KW-0812">Transmembrane</keyword>
<keyword evidence="5" id="KW-0675">Receptor</keyword>
<evidence type="ECO:0000256" key="5">
    <source>
        <dbReference type="ARBA" id="ARBA00023170"/>
    </source>
</evidence>
<feature type="transmembrane region" description="Helical" evidence="6">
    <location>
        <begin position="439"/>
        <end position="463"/>
    </location>
</feature>
<dbReference type="PROSITE" id="PS50927">
    <property type="entry name" value="BULB_LECTIN"/>
    <property type="match status" value="1"/>
</dbReference>
<evidence type="ECO:0000259" key="8">
    <source>
        <dbReference type="PROSITE" id="PS50927"/>
    </source>
</evidence>
<evidence type="ECO:0000256" key="7">
    <source>
        <dbReference type="SAM" id="SignalP"/>
    </source>
</evidence>
<dbReference type="CDD" id="cd01098">
    <property type="entry name" value="PAN_AP_plant"/>
    <property type="match status" value="1"/>
</dbReference>
<keyword evidence="2" id="KW-0597">Phosphoprotein</keyword>
<comment type="caution">
    <text evidence="10">The sequence shown here is derived from an EMBL/GenBank/DDBJ whole genome shotgun (WGS) entry which is preliminary data.</text>
</comment>
<gene>
    <name evidence="10" type="ORF">HHK36_002036</name>
</gene>
<reference evidence="10 11" key="1">
    <citation type="submission" date="2020-04" db="EMBL/GenBank/DDBJ databases">
        <title>Plant Genome Project.</title>
        <authorList>
            <person name="Zhang R.-G."/>
        </authorList>
    </citation>
    <scope>NUCLEOTIDE SEQUENCE [LARGE SCALE GENOMIC DNA]</scope>
    <source>
        <strain evidence="10">YNK0</strain>
        <tissue evidence="10">Leaf</tissue>
    </source>
</reference>
<protein>
    <submittedName>
        <fullName evidence="10">Uncharacterized protein</fullName>
    </submittedName>
</protein>
<evidence type="ECO:0000256" key="4">
    <source>
        <dbReference type="ARBA" id="ARBA00023157"/>
    </source>
</evidence>
<accession>A0A835A4T1</accession>
<evidence type="ECO:0000259" key="9">
    <source>
        <dbReference type="PROSITE" id="PS50948"/>
    </source>
</evidence>
<dbReference type="CDD" id="cd00028">
    <property type="entry name" value="B_lectin"/>
    <property type="match status" value="1"/>
</dbReference>